<dbReference type="Proteomes" id="UP000217258">
    <property type="component" value="Chromosome I"/>
</dbReference>
<proteinExistence type="predicted"/>
<gene>
    <name evidence="1" type="ORF">PISS_a0299</name>
</gene>
<sequence>MQKILTHAFFAISNLFNDTATIHYIPADKAYDLSDLPRVIYKTIAQFKL</sequence>
<evidence type="ECO:0000313" key="1">
    <source>
        <dbReference type="EMBL" id="ATC89361.1"/>
    </source>
</evidence>
<name>A0ABN5C442_9GAMM</name>
<accession>A0ABN5C442</accession>
<keyword evidence="2" id="KW-1185">Reference proteome</keyword>
<reference evidence="1 2" key="1">
    <citation type="submission" date="2015-06" db="EMBL/GenBank/DDBJ databases">
        <authorList>
            <person name="Xie B.-B."/>
            <person name="Rong J.-C."/>
            <person name="Qin Q.-L."/>
            <person name="Zhang Y.-Z."/>
        </authorList>
    </citation>
    <scope>NUCLEOTIDE SEQUENCE [LARGE SCALE GENOMIC DNA]</scope>
    <source>
        <strain evidence="1 2">KMM 3549</strain>
    </source>
</reference>
<dbReference type="EMBL" id="CP011030">
    <property type="protein sequence ID" value="ATC89361.1"/>
    <property type="molecule type" value="Genomic_DNA"/>
</dbReference>
<organism evidence="1 2">
    <name type="scientific">Pseudoalteromonas issachenkonii</name>
    <dbReference type="NCBI Taxonomy" id="152297"/>
    <lineage>
        <taxon>Bacteria</taxon>
        <taxon>Pseudomonadati</taxon>
        <taxon>Pseudomonadota</taxon>
        <taxon>Gammaproteobacteria</taxon>
        <taxon>Alteromonadales</taxon>
        <taxon>Pseudoalteromonadaceae</taxon>
        <taxon>Pseudoalteromonas</taxon>
    </lineage>
</organism>
<evidence type="ECO:0000313" key="2">
    <source>
        <dbReference type="Proteomes" id="UP000217258"/>
    </source>
</evidence>
<protein>
    <submittedName>
        <fullName evidence="1">Uncharacterized protein</fullName>
    </submittedName>
</protein>